<evidence type="ECO:0000256" key="3">
    <source>
        <dbReference type="ARBA" id="ARBA00012438"/>
    </source>
</evidence>
<dbReference type="PROSITE" id="PS50109">
    <property type="entry name" value="HIS_KIN"/>
    <property type="match status" value="1"/>
</dbReference>
<dbReference type="SUPFAM" id="SSF47384">
    <property type="entry name" value="Homodimeric domain of signal transducing histidine kinase"/>
    <property type="match status" value="1"/>
</dbReference>
<dbReference type="EMBL" id="LS483343">
    <property type="protein sequence ID" value="SQF39368.1"/>
    <property type="molecule type" value="Genomic_DNA"/>
</dbReference>
<dbReference type="InterPro" id="IPR036097">
    <property type="entry name" value="HisK_dim/P_sf"/>
</dbReference>
<reference evidence="14 15" key="1">
    <citation type="submission" date="2018-06" db="EMBL/GenBank/DDBJ databases">
        <authorList>
            <consortium name="Pathogen Informatics"/>
            <person name="Doyle S."/>
        </authorList>
    </citation>
    <scope>NUCLEOTIDE SEQUENCE [LARGE SCALE GENOMIC DNA]</scope>
    <source>
        <strain evidence="14 15">NCTC12278</strain>
    </source>
</reference>
<evidence type="ECO:0000256" key="9">
    <source>
        <dbReference type="ARBA" id="ARBA00023012"/>
    </source>
</evidence>
<dbReference type="PANTHER" id="PTHR45436:SF5">
    <property type="entry name" value="SENSOR HISTIDINE KINASE TRCS"/>
    <property type="match status" value="1"/>
</dbReference>
<keyword evidence="9" id="KW-0902">Two-component regulatory system</keyword>
<dbReference type="OrthoDB" id="9786919at2"/>
<keyword evidence="6 11" id="KW-0812">Transmembrane</keyword>
<gene>
    <name evidence="14" type="primary">cusS</name>
    <name evidence="14" type="ORF">NCTC12278_00303</name>
</gene>
<proteinExistence type="predicted"/>
<dbReference type="Gene3D" id="3.30.565.10">
    <property type="entry name" value="Histidine kinase-like ATPase, C-terminal domain"/>
    <property type="match status" value="1"/>
</dbReference>
<dbReference type="PROSITE" id="PS50885">
    <property type="entry name" value="HAMP"/>
    <property type="match status" value="1"/>
</dbReference>
<evidence type="ECO:0000259" key="13">
    <source>
        <dbReference type="PROSITE" id="PS50885"/>
    </source>
</evidence>
<dbReference type="Pfam" id="PF00672">
    <property type="entry name" value="HAMP"/>
    <property type="match status" value="1"/>
</dbReference>
<dbReference type="KEGG" id="sfer:NCTC12278_00303"/>
<dbReference type="InterPro" id="IPR003594">
    <property type="entry name" value="HATPase_dom"/>
</dbReference>
<evidence type="ECO:0000256" key="11">
    <source>
        <dbReference type="SAM" id="Phobius"/>
    </source>
</evidence>
<keyword evidence="10 11" id="KW-0472">Membrane</keyword>
<dbReference type="SMART" id="SM00304">
    <property type="entry name" value="HAMP"/>
    <property type="match status" value="1"/>
</dbReference>
<comment type="catalytic activity">
    <reaction evidence="1">
        <text>ATP + protein L-histidine = ADP + protein N-phospho-L-histidine.</text>
        <dbReference type="EC" id="2.7.13.3"/>
    </reaction>
</comment>
<evidence type="ECO:0000256" key="8">
    <source>
        <dbReference type="ARBA" id="ARBA00022989"/>
    </source>
</evidence>
<dbReference type="FunFam" id="1.10.287.130:FF:000001">
    <property type="entry name" value="Two-component sensor histidine kinase"/>
    <property type="match status" value="1"/>
</dbReference>
<evidence type="ECO:0000256" key="6">
    <source>
        <dbReference type="ARBA" id="ARBA00022692"/>
    </source>
</evidence>
<evidence type="ECO:0000313" key="14">
    <source>
        <dbReference type="EMBL" id="SQF39368.1"/>
    </source>
</evidence>
<keyword evidence="5 14" id="KW-0808">Transferase</keyword>
<dbReference type="AlphaFoldDB" id="A0A2X3VIJ6"/>
<dbReference type="CDD" id="cd00075">
    <property type="entry name" value="HATPase"/>
    <property type="match status" value="1"/>
</dbReference>
<name>A0A2X3VIJ6_9STRE</name>
<dbReference type="Pfam" id="PF00512">
    <property type="entry name" value="HisKA"/>
    <property type="match status" value="1"/>
</dbReference>
<keyword evidence="7" id="KW-0418">Kinase</keyword>
<dbReference type="InterPro" id="IPR050428">
    <property type="entry name" value="TCS_sensor_his_kinase"/>
</dbReference>
<dbReference type="GO" id="GO:0000155">
    <property type="term" value="F:phosphorelay sensor kinase activity"/>
    <property type="evidence" value="ECO:0007669"/>
    <property type="project" value="InterPro"/>
</dbReference>
<dbReference type="SMART" id="SM00387">
    <property type="entry name" value="HATPase_c"/>
    <property type="match status" value="1"/>
</dbReference>
<dbReference type="InterPro" id="IPR036890">
    <property type="entry name" value="HATPase_C_sf"/>
</dbReference>
<dbReference type="InterPro" id="IPR004358">
    <property type="entry name" value="Sig_transdc_His_kin-like_C"/>
</dbReference>
<protein>
    <recommendedName>
        <fullName evidence="3">histidine kinase</fullName>
        <ecNumber evidence="3">2.7.13.3</ecNumber>
    </recommendedName>
</protein>
<evidence type="ECO:0000256" key="10">
    <source>
        <dbReference type="ARBA" id="ARBA00023136"/>
    </source>
</evidence>
<dbReference type="InterPro" id="IPR005467">
    <property type="entry name" value="His_kinase_dom"/>
</dbReference>
<evidence type="ECO:0000256" key="7">
    <source>
        <dbReference type="ARBA" id="ARBA00022777"/>
    </source>
</evidence>
<evidence type="ECO:0000256" key="1">
    <source>
        <dbReference type="ARBA" id="ARBA00000085"/>
    </source>
</evidence>
<dbReference type="CDD" id="cd00082">
    <property type="entry name" value="HisKA"/>
    <property type="match status" value="1"/>
</dbReference>
<dbReference type="RefSeq" id="WP_018031091.1">
    <property type="nucleotide sequence ID" value="NZ_LS483343.1"/>
</dbReference>
<keyword evidence="15" id="KW-1185">Reference proteome</keyword>
<sequence>MSFGKKMSILKTSIIFRVTLWYSIFISLLVLFMLVSAFMVSGSFADAKHRRELERSAREISHDKEDYESFDDGIYYAIYQSDGSVSKGAFPKGFQKDLAYNGGQIKEYSVNGKTYYYFDVKFSNGGSSWLRAMMQKTSLNDDVMLLFIVMVLVSPVLLTVIIWGGYAILKRAFRPVEQMSQTALAIQREGDFSKRIVLGPKDDELHRLGQTFNHMLDSVEASFEREKQFNNDVSHELRTPVAVILSESQYGSDYADTLDEAKESHQIINRQAKRMRELIDQIMDLSKIDSGRIQALSGLNLSDLVAGRLQEFQKLCQEKSVTLESVIVPNCMIQGNELLLLRLLDNLLSNALKFTKDRIEVKVEAADGWTYLKVKDNGPGIPQEDQAKIWNRFYQVDSSRHKTEASGSGLGLSLVKEIVNVHQGQIYLASQIGQGSQFQVAFPSLSIDH</sequence>
<accession>A0A2X3VIJ6</accession>
<evidence type="ECO:0000259" key="12">
    <source>
        <dbReference type="PROSITE" id="PS50109"/>
    </source>
</evidence>
<evidence type="ECO:0000256" key="2">
    <source>
        <dbReference type="ARBA" id="ARBA00004370"/>
    </source>
</evidence>
<dbReference type="CDD" id="cd06225">
    <property type="entry name" value="HAMP"/>
    <property type="match status" value="1"/>
</dbReference>
<dbReference type="SUPFAM" id="SSF55874">
    <property type="entry name" value="ATPase domain of HSP90 chaperone/DNA topoisomerase II/histidine kinase"/>
    <property type="match status" value="1"/>
</dbReference>
<evidence type="ECO:0000256" key="5">
    <source>
        <dbReference type="ARBA" id="ARBA00022679"/>
    </source>
</evidence>
<evidence type="ECO:0000313" key="15">
    <source>
        <dbReference type="Proteomes" id="UP000249495"/>
    </source>
</evidence>
<dbReference type="PANTHER" id="PTHR45436">
    <property type="entry name" value="SENSOR HISTIDINE KINASE YKOH"/>
    <property type="match status" value="1"/>
</dbReference>
<dbReference type="EC" id="2.7.13.3" evidence="3"/>
<dbReference type="Gene3D" id="6.10.340.10">
    <property type="match status" value="1"/>
</dbReference>
<dbReference type="InterPro" id="IPR003660">
    <property type="entry name" value="HAMP_dom"/>
</dbReference>
<dbReference type="Proteomes" id="UP000249495">
    <property type="component" value="Chromosome 1"/>
</dbReference>
<dbReference type="SUPFAM" id="SSF158472">
    <property type="entry name" value="HAMP domain-like"/>
    <property type="match status" value="1"/>
</dbReference>
<dbReference type="PRINTS" id="PR00344">
    <property type="entry name" value="BCTRLSENSOR"/>
</dbReference>
<feature type="transmembrane region" description="Helical" evidence="11">
    <location>
        <begin position="20"/>
        <end position="45"/>
    </location>
</feature>
<dbReference type="FunFam" id="3.30.565.10:FF:000006">
    <property type="entry name" value="Sensor histidine kinase WalK"/>
    <property type="match status" value="1"/>
</dbReference>
<keyword evidence="4" id="KW-0597">Phosphoprotein</keyword>
<dbReference type="Gene3D" id="1.10.287.130">
    <property type="match status" value="1"/>
</dbReference>
<keyword evidence="8 11" id="KW-1133">Transmembrane helix</keyword>
<feature type="transmembrane region" description="Helical" evidence="11">
    <location>
        <begin position="143"/>
        <end position="169"/>
    </location>
</feature>
<dbReference type="GO" id="GO:0005886">
    <property type="term" value="C:plasma membrane"/>
    <property type="evidence" value="ECO:0007669"/>
    <property type="project" value="TreeGrafter"/>
</dbReference>
<evidence type="ECO:0000256" key="4">
    <source>
        <dbReference type="ARBA" id="ARBA00022553"/>
    </source>
</evidence>
<dbReference type="Pfam" id="PF02518">
    <property type="entry name" value="HATPase_c"/>
    <property type="match status" value="1"/>
</dbReference>
<feature type="domain" description="HAMP" evidence="13">
    <location>
        <begin position="170"/>
        <end position="224"/>
    </location>
</feature>
<dbReference type="STRING" id="1123303.GCA_000372425_01787"/>
<dbReference type="InterPro" id="IPR003661">
    <property type="entry name" value="HisK_dim/P_dom"/>
</dbReference>
<comment type="subcellular location">
    <subcellularLocation>
        <location evidence="2">Membrane</location>
    </subcellularLocation>
</comment>
<dbReference type="SMART" id="SM00388">
    <property type="entry name" value="HisKA"/>
    <property type="match status" value="1"/>
</dbReference>
<organism evidence="14 15">
    <name type="scientific">Streptococcus ferus</name>
    <dbReference type="NCBI Taxonomy" id="1345"/>
    <lineage>
        <taxon>Bacteria</taxon>
        <taxon>Bacillati</taxon>
        <taxon>Bacillota</taxon>
        <taxon>Bacilli</taxon>
        <taxon>Lactobacillales</taxon>
        <taxon>Streptococcaceae</taxon>
        <taxon>Streptococcus</taxon>
    </lineage>
</organism>
<feature type="domain" description="Histidine kinase" evidence="12">
    <location>
        <begin position="232"/>
        <end position="446"/>
    </location>
</feature>